<keyword evidence="2" id="KW-1185">Reference proteome</keyword>
<accession>A0AAN9R5W4</accession>
<evidence type="ECO:0000313" key="1">
    <source>
        <dbReference type="EMBL" id="KAK7363515.1"/>
    </source>
</evidence>
<sequence>MLPLCFCLIKLVQHQLGPCHRNTQGHFLYSSTWELVCIMLVGGYKMWLQWLEEMNGWQGKCTRKFQVGEICGNQYEWWLDFEVDTSELGAKVEDQVFNSLVHDFVAEILHYSTTMIAIFWLH</sequence>
<name>A0AAN9R5W4_CANGL</name>
<proteinExistence type="predicted"/>
<organism evidence="1 2">
    <name type="scientific">Canavalia gladiata</name>
    <name type="common">Sword bean</name>
    <name type="synonym">Dolichos gladiatus</name>
    <dbReference type="NCBI Taxonomy" id="3824"/>
    <lineage>
        <taxon>Eukaryota</taxon>
        <taxon>Viridiplantae</taxon>
        <taxon>Streptophyta</taxon>
        <taxon>Embryophyta</taxon>
        <taxon>Tracheophyta</taxon>
        <taxon>Spermatophyta</taxon>
        <taxon>Magnoliopsida</taxon>
        <taxon>eudicotyledons</taxon>
        <taxon>Gunneridae</taxon>
        <taxon>Pentapetalae</taxon>
        <taxon>rosids</taxon>
        <taxon>fabids</taxon>
        <taxon>Fabales</taxon>
        <taxon>Fabaceae</taxon>
        <taxon>Papilionoideae</taxon>
        <taxon>50 kb inversion clade</taxon>
        <taxon>NPAAA clade</taxon>
        <taxon>indigoferoid/millettioid clade</taxon>
        <taxon>Phaseoleae</taxon>
        <taxon>Canavalia</taxon>
    </lineage>
</organism>
<dbReference type="EMBL" id="JAYMYQ010000001">
    <property type="protein sequence ID" value="KAK7363515.1"/>
    <property type="molecule type" value="Genomic_DNA"/>
</dbReference>
<reference evidence="1 2" key="1">
    <citation type="submission" date="2024-01" db="EMBL/GenBank/DDBJ databases">
        <title>The genomes of 5 underutilized Papilionoideae crops provide insights into root nodulation and disease resistanc.</title>
        <authorList>
            <person name="Jiang F."/>
        </authorList>
    </citation>
    <scope>NUCLEOTIDE SEQUENCE [LARGE SCALE GENOMIC DNA]</scope>
    <source>
        <strain evidence="1">LVBAO_FW01</strain>
        <tissue evidence="1">Leaves</tissue>
    </source>
</reference>
<dbReference type="AlphaFoldDB" id="A0AAN9R5W4"/>
<dbReference type="Proteomes" id="UP001367508">
    <property type="component" value="Unassembled WGS sequence"/>
</dbReference>
<evidence type="ECO:0000313" key="2">
    <source>
        <dbReference type="Proteomes" id="UP001367508"/>
    </source>
</evidence>
<comment type="caution">
    <text evidence="1">The sequence shown here is derived from an EMBL/GenBank/DDBJ whole genome shotgun (WGS) entry which is preliminary data.</text>
</comment>
<gene>
    <name evidence="1" type="ORF">VNO77_05659</name>
</gene>
<protein>
    <submittedName>
        <fullName evidence="1">Uncharacterized protein</fullName>
    </submittedName>
</protein>